<feature type="signal peptide" evidence="2">
    <location>
        <begin position="1"/>
        <end position="22"/>
    </location>
</feature>
<name>A0A3D9AFE9_9FLAO</name>
<gene>
    <name evidence="3" type="ORF">DRF68_20500</name>
</gene>
<feature type="transmembrane region" description="Helical" evidence="1">
    <location>
        <begin position="32"/>
        <end position="50"/>
    </location>
</feature>
<keyword evidence="2" id="KW-0732">Signal</keyword>
<keyword evidence="4" id="KW-1185">Reference proteome</keyword>
<dbReference type="AlphaFoldDB" id="A0A3D9AFE9"/>
<keyword evidence="1" id="KW-1133">Transmembrane helix</keyword>
<dbReference type="EMBL" id="QNVU01000090">
    <property type="protein sequence ID" value="REC40128.1"/>
    <property type="molecule type" value="Genomic_DNA"/>
</dbReference>
<evidence type="ECO:0008006" key="5">
    <source>
        <dbReference type="Google" id="ProtNLM"/>
    </source>
</evidence>
<organism evidence="3 4">
    <name type="scientific">Candidatus Chryseobacterium massiliense</name>
    <dbReference type="NCBI Taxonomy" id="204089"/>
    <lineage>
        <taxon>Bacteria</taxon>
        <taxon>Pseudomonadati</taxon>
        <taxon>Bacteroidota</taxon>
        <taxon>Flavobacteriia</taxon>
        <taxon>Flavobacteriales</taxon>
        <taxon>Weeksellaceae</taxon>
        <taxon>Chryseobacterium group</taxon>
        <taxon>Chryseobacterium</taxon>
    </lineage>
</organism>
<keyword evidence="1" id="KW-0812">Transmembrane</keyword>
<evidence type="ECO:0000256" key="1">
    <source>
        <dbReference type="SAM" id="Phobius"/>
    </source>
</evidence>
<protein>
    <recommendedName>
        <fullName evidence="5">Secreted protein</fullName>
    </recommendedName>
</protein>
<comment type="caution">
    <text evidence="3">The sequence shown here is derived from an EMBL/GenBank/DDBJ whole genome shotgun (WGS) entry which is preliminary data.</text>
</comment>
<sequence length="61" mass="6554">MASNFFRSSLSLIATVSSLSNASLETPKASAIFLSASAGGILLNSMFFSTKRTEKKDFPLY</sequence>
<proteinExistence type="predicted"/>
<reference evidence="3 4" key="1">
    <citation type="journal article" date="2004" name="Emerg. Infect. Dis.">
        <title>Amoebae-resisting bacteria isolated from human nasal swabs by amoebal coculture.</title>
        <authorList>
            <person name="Greub G."/>
            <person name="La Scola B."/>
            <person name="Raoult D."/>
        </authorList>
    </citation>
    <scope>NUCLEOTIDE SEQUENCE [LARGE SCALE GENOMIC DNA]</scope>
    <source>
        <strain evidence="3 4">CCUG 51329</strain>
    </source>
</reference>
<accession>A0A3D9AFE9</accession>
<dbReference type="Proteomes" id="UP000256924">
    <property type="component" value="Unassembled WGS sequence"/>
</dbReference>
<evidence type="ECO:0000313" key="3">
    <source>
        <dbReference type="EMBL" id="REC40128.1"/>
    </source>
</evidence>
<evidence type="ECO:0000313" key="4">
    <source>
        <dbReference type="Proteomes" id="UP000256924"/>
    </source>
</evidence>
<evidence type="ECO:0000256" key="2">
    <source>
        <dbReference type="SAM" id="SignalP"/>
    </source>
</evidence>
<feature type="chain" id="PRO_5017537130" description="Secreted protein" evidence="2">
    <location>
        <begin position="23"/>
        <end position="61"/>
    </location>
</feature>
<keyword evidence="1" id="KW-0472">Membrane</keyword>